<dbReference type="InterPro" id="IPR000326">
    <property type="entry name" value="PAP2/HPO"/>
</dbReference>
<evidence type="ECO:0000313" key="10">
    <source>
        <dbReference type="Proteomes" id="UP000184212"/>
    </source>
</evidence>
<dbReference type="RefSeq" id="WP_073137012.1">
    <property type="nucleotide sequence ID" value="NZ_FQWQ01000002.1"/>
</dbReference>
<dbReference type="PANTHER" id="PTHR14969">
    <property type="entry name" value="SPHINGOSINE-1-PHOSPHATE PHOSPHOHYDROLASE"/>
    <property type="match status" value="1"/>
</dbReference>
<reference evidence="9 10" key="1">
    <citation type="submission" date="2016-11" db="EMBL/GenBank/DDBJ databases">
        <authorList>
            <person name="Jaros S."/>
            <person name="Januszkiewicz K."/>
            <person name="Wedrychowicz H."/>
        </authorList>
    </citation>
    <scope>NUCLEOTIDE SEQUENCE [LARGE SCALE GENOMIC DNA]</scope>
    <source>
        <strain evidence="9 10">DSM 24574</strain>
    </source>
</reference>
<organism evidence="9 10">
    <name type="scientific">Chryseolinea serpens</name>
    <dbReference type="NCBI Taxonomy" id="947013"/>
    <lineage>
        <taxon>Bacteria</taxon>
        <taxon>Pseudomonadati</taxon>
        <taxon>Bacteroidota</taxon>
        <taxon>Cytophagia</taxon>
        <taxon>Cytophagales</taxon>
        <taxon>Fulvivirgaceae</taxon>
        <taxon>Chryseolinea</taxon>
    </lineage>
</organism>
<dbReference type="EMBL" id="FQWQ01000002">
    <property type="protein sequence ID" value="SHH35837.1"/>
    <property type="molecule type" value="Genomic_DNA"/>
</dbReference>
<sequence length="231" mass="25945">MGLPLPHQKHIQFLSYLYGVVIGTLVLFSILIPKTQDILLVNSTHTEFQDNLFRVITYLGDGAVFVPIIIILLFVRFYDALAATSLAVLLAIITSVLKRLIYADAGRPITHIDNSLLYFVPGVEVHSHHSFPSGHTATIFGVVVFFSLLSGRKNVSVLLLIIGLLVGYSRMYLLQHFLVDVTVGAILGTVTALLIYSVFAHRKYAPWMDKNLHIRVRTGHHHTFNEKMFKH</sequence>
<keyword evidence="2" id="KW-1003">Cell membrane</keyword>
<feature type="transmembrane region" description="Helical" evidence="7">
    <location>
        <begin position="80"/>
        <end position="97"/>
    </location>
</feature>
<feature type="transmembrane region" description="Helical" evidence="7">
    <location>
        <begin position="155"/>
        <end position="175"/>
    </location>
</feature>
<dbReference type="SUPFAM" id="SSF48317">
    <property type="entry name" value="Acid phosphatase/Vanadium-dependent haloperoxidase"/>
    <property type="match status" value="1"/>
</dbReference>
<evidence type="ECO:0000313" key="9">
    <source>
        <dbReference type="EMBL" id="SHH35837.1"/>
    </source>
</evidence>
<evidence type="ECO:0000256" key="5">
    <source>
        <dbReference type="ARBA" id="ARBA00022989"/>
    </source>
</evidence>
<keyword evidence="10" id="KW-1185">Reference proteome</keyword>
<comment type="subcellular location">
    <subcellularLocation>
        <location evidence="1">Cell membrane</location>
        <topology evidence="1">Multi-pass membrane protein</topology>
    </subcellularLocation>
</comment>
<keyword evidence="6 7" id="KW-0472">Membrane</keyword>
<dbReference type="OrthoDB" id="9773582at2"/>
<keyword evidence="3 7" id="KW-0812">Transmembrane</keyword>
<feature type="transmembrane region" description="Helical" evidence="7">
    <location>
        <begin position="52"/>
        <end position="74"/>
    </location>
</feature>
<keyword evidence="4" id="KW-0378">Hydrolase</keyword>
<evidence type="ECO:0000256" key="3">
    <source>
        <dbReference type="ARBA" id="ARBA00022692"/>
    </source>
</evidence>
<dbReference type="Pfam" id="PF01569">
    <property type="entry name" value="PAP2"/>
    <property type="match status" value="1"/>
</dbReference>
<dbReference type="AlphaFoldDB" id="A0A1M5SB73"/>
<name>A0A1M5SB73_9BACT</name>
<feature type="transmembrane region" description="Helical" evidence="7">
    <location>
        <begin position="181"/>
        <end position="200"/>
    </location>
</feature>
<dbReference type="GO" id="GO:0005886">
    <property type="term" value="C:plasma membrane"/>
    <property type="evidence" value="ECO:0007669"/>
    <property type="project" value="UniProtKB-SubCell"/>
</dbReference>
<dbReference type="SMART" id="SM00014">
    <property type="entry name" value="acidPPc"/>
    <property type="match status" value="1"/>
</dbReference>
<accession>A0A1M5SB73</accession>
<evidence type="ECO:0000259" key="8">
    <source>
        <dbReference type="SMART" id="SM00014"/>
    </source>
</evidence>
<protein>
    <submittedName>
        <fullName evidence="9">Membrane-associated enzyme, PAP2 (Acid phosphatase) superfamily</fullName>
    </submittedName>
</protein>
<dbReference type="Proteomes" id="UP000184212">
    <property type="component" value="Unassembled WGS sequence"/>
</dbReference>
<feature type="domain" description="Phosphatidic acid phosphatase type 2/haloperoxidase" evidence="8">
    <location>
        <begin position="80"/>
        <end position="196"/>
    </location>
</feature>
<keyword evidence="5 7" id="KW-1133">Transmembrane helix</keyword>
<proteinExistence type="predicted"/>
<evidence type="ECO:0000256" key="4">
    <source>
        <dbReference type="ARBA" id="ARBA00022801"/>
    </source>
</evidence>
<feature type="transmembrane region" description="Helical" evidence="7">
    <location>
        <begin position="13"/>
        <end position="32"/>
    </location>
</feature>
<gene>
    <name evidence="9" type="ORF">SAMN04488109_3846</name>
</gene>
<dbReference type="Gene3D" id="1.20.144.10">
    <property type="entry name" value="Phosphatidic acid phosphatase type 2/haloperoxidase"/>
    <property type="match status" value="1"/>
</dbReference>
<evidence type="ECO:0000256" key="1">
    <source>
        <dbReference type="ARBA" id="ARBA00004651"/>
    </source>
</evidence>
<evidence type="ECO:0000256" key="6">
    <source>
        <dbReference type="ARBA" id="ARBA00023136"/>
    </source>
</evidence>
<dbReference type="STRING" id="947013.SAMN04488109_3846"/>
<evidence type="ECO:0000256" key="7">
    <source>
        <dbReference type="SAM" id="Phobius"/>
    </source>
</evidence>
<dbReference type="GO" id="GO:0016787">
    <property type="term" value="F:hydrolase activity"/>
    <property type="evidence" value="ECO:0007669"/>
    <property type="project" value="UniProtKB-KW"/>
</dbReference>
<dbReference type="InterPro" id="IPR036938">
    <property type="entry name" value="PAP2/HPO_sf"/>
</dbReference>
<evidence type="ECO:0000256" key="2">
    <source>
        <dbReference type="ARBA" id="ARBA00022475"/>
    </source>
</evidence>
<dbReference type="PANTHER" id="PTHR14969:SF62">
    <property type="entry name" value="DECAPRENYLPHOSPHORYL-5-PHOSPHORIBOSE PHOSPHATASE RV3807C-RELATED"/>
    <property type="match status" value="1"/>
</dbReference>